<evidence type="ECO:0000256" key="1">
    <source>
        <dbReference type="ARBA" id="ARBA00004611"/>
    </source>
</evidence>
<keyword evidence="7" id="KW-0206">Cytoskeleton</keyword>
<dbReference type="PROSITE" id="PS50082">
    <property type="entry name" value="WD_REPEATS_2"/>
    <property type="match status" value="2"/>
</dbReference>
<evidence type="ECO:0000256" key="5">
    <source>
        <dbReference type="ARBA" id="ARBA00022846"/>
    </source>
</evidence>
<dbReference type="GO" id="GO:0003341">
    <property type="term" value="P:cilium movement"/>
    <property type="evidence" value="ECO:0007669"/>
    <property type="project" value="TreeGrafter"/>
</dbReference>
<keyword evidence="4" id="KW-0677">Repeat</keyword>
<proteinExistence type="predicted"/>
<dbReference type="GO" id="GO:0045504">
    <property type="term" value="F:dynein heavy chain binding"/>
    <property type="evidence" value="ECO:0007669"/>
    <property type="project" value="TreeGrafter"/>
</dbReference>
<dbReference type="InterPro" id="IPR050687">
    <property type="entry name" value="Dynein_IC"/>
</dbReference>
<evidence type="ECO:0000256" key="4">
    <source>
        <dbReference type="ARBA" id="ARBA00022737"/>
    </source>
</evidence>
<accession>A0A0G4ESC6</accession>
<dbReference type="PANTHER" id="PTHR12442:SF12">
    <property type="entry name" value="DYNEIN AXONEMAL INTERMEDIATE CHAIN 4"/>
    <property type="match status" value="1"/>
</dbReference>
<dbReference type="PROSITE" id="PS00678">
    <property type="entry name" value="WD_REPEATS_1"/>
    <property type="match status" value="1"/>
</dbReference>
<feature type="compositionally biased region" description="Polar residues" evidence="13">
    <location>
        <begin position="1"/>
        <end position="13"/>
    </location>
</feature>
<dbReference type="FunFam" id="2.130.10.10:FF:001248">
    <property type="entry name" value="WD repeat domain 78"/>
    <property type="match status" value="1"/>
</dbReference>
<dbReference type="SMART" id="SM00320">
    <property type="entry name" value="WD40"/>
    <property type="match status" value="4"/>
</dbReference>
<dbReference type="OrthoDB" id="366230at2759"/>
<gene>
    <name evidence="14" type="ORF">Vbra_13160</name>
</gene>
<dbReference type="InParanoid" id="A0A0G4ESC6"/>
<dbReference type="InterPro" id="IPR015943">
    <property type="entry name" value="WD40/YVTN_repeat-like_dom_sf"/>
</dbReference>
<dbReference type="GO" id="GO:0005858">
    <property type="term" value="C:axonemal dynein complex"/>
    <property type="evidence" value="ECO:0007669"/>
    <property type="project" value="TreeGrafter"/>
</dbReference>
<dbReference type="EMBL" id="CDMY01000305">
    <property type="protein sequence ID" value="CEM01530.1"/>
    <property type="molecule type" value="Genomic_DNA"/>
</dbReference>
<keyword evidence="8" id="KW-0966">Cell projection</keyword>
<evidence type="ECO:0000313" key="15">
    <source>
        <dbReference type="Proteomes" id="UP000041254"/>
    </source>
</evidence>
<dbReference type="VEuPathDB" id="CryptoDB:Vbra_13160"/>
<evidence type="ECO:0000256" key="9">
    <source>
        <dbReference type="ARBA" id="ARBA00024190"/>
    </source>
</evidence>
<keyword evidence="2" id="KW-0963">Cytoplasm</keyword>
<feature type="compositionally biased region" description="Basic and acidic residues" evidence="13">
    <location>
        <begin position="367"/>
        <end position="388"/>
    </location>
</feature>
<dbReference type="PhylomeDB" id="A0A0G4ESC6"/>
<feature type="compositionally biased region" description="Polar residues" evidence="13">
    <location>
        <begin position="21"/>
        <end position="32"/>
    </location>
</feature>
<feature type="repeat" description="WD" evidence="12">
    <location>
        <begin position="601"/>
        <end position="618"/>
    </location>
</feature>
<feature type="compositionally biased region" description="Low complexity" evidence="13">
    <location>
        <begin position="47"/>
        <end position="60"/>
    </location>
</feature>
<evidence type="ECO:0000256" key="6">
    <source>
        <dbReference type="ARBA" id="ARBA00023069"/>
    </source>
</evidence>
<dbReference type="PANTHER" id="PTHR12442">
    <property type="entry name" value="DYNEIN INTERMEDIATE CHAIN"/>
    <property type="match status" value="1"/>
</dbReference>
<evidence type="ECO:0000256" key="12">
    <source>
        <dbReference type="PROSITE-ProRule" id="PRU00221"/>
    </source>
</evidence>
<sequence length="906" mass="98946">MSQPSGVPSQSSLRGRPDRQAPSTLPAISSKTRLGAGSSKTLGAGGSSTLSRSKMKSSSTDAAGGGEVRVVLNGKDVTPRSLVAFAHAAGELTTPDIDKERTLGDVGEDLAELDEGLPGEPKGLSMAFLTTKERPKDKTRERAGLSPEELEKPVAIVLEETPTMTFFHQPSLCVALDSEEYSVVSSRNKVYDELIKSHEDADKFNDHHCQTLNLPQKVKEVMAAPPHATAVGVTASPFEIFNAFAQDPVPKHEELQMAYQSDASDLMSKSISKPGTLVDVNAQPAEGPRLGTRLHKHEKGGPQGPLSATLSAQRISKESGMSLTVPKASFTKASRQQQQQQQGLDRVSVSSGSQKPPSEAGVSDTPEQQRKKAIKEGEGTDKDDAASDLPLKEQDAMPWLVGADEVVPAELNEALRVMERIVSQNVFHDAHMIYRNYPTLEELQSIEEACEKDFASSMAAANRRRSTRLEKSGVVAARDAAAEREREANGGGGEHEEGEEDVEGEEAHGGGKVDQSAPRLEDLFCFECPNLTKDMSVTCAEWNVANQDLLAVGYGEMSAVPTEGLDGLVLFWSLKNPTYPERVLKTKTGVTGLHFSSVHPNLVAAGTHDGTVAIWDLRRPQDQPILESGASISANSDRKHTDVVWDLKWVDQGADKVPREFLASVSSDGRVYQWKLKKGLEQSLLMALKRLSNPRLGGTNVKEGVIFRQASGMCMDFPRGDSSTYLIGTEDGLIHRCSTSYNEQYLDTYYGHSGPVYRVRFNDFWPEAFLSCSADWTIKLWTLKHTEGPVATFQSTDLFDAVNGLTWSPHNATAFAAAMSDGRVEVWDLSMHILDPMVVHYPGKAHGRENRRRTAVRFALNSPVLVAGDDHGGVEVMRMYNMETPNYSIKEQQDRLMAVVHAQKKK</sequence>
<keyword evidence="15" id="KW-1185">Reference proteome</keyword>
<dbReference type="GO" id="GO:0045503">
    <property type="term" value="F:dynein light chain binding"/>
    <property type="evidence" value="ECO:0007669"/>
    <property type="project" value="TreeGrafter"/>
</dbReference>
<feature type="region of interest" description="Disordered" evidence="13">
    <location>
        <begin position="268"/>
        <end position="308"/>
    </location>
</feature>
<dbReference type="SUPFAM" id="SSF50978">
    <property type="entry name" value="WD40 repeat-like"/>
    <property type="match status" value="1"/>
</dbReference>
<keyword evidence="6" id="KW-0969">Cilium</keyword>
<dbReference type="AlphaFoldDB" id="A0A0G4ESC6"/>
<organism evidence="14 15">
    <name type="scientific">Vitrella brassicaformis (strain CCMP3155)</name>
    <dbReference type="NCBI Taxonomy" id="1169540"/>
    <lineage>
        <taxon>Eukaryota</taxon>
        <taxon>Sar</taxon>
        <taxon>Alveolata</taxon>
        <taxon>Colpodellida</taxon>
        <taxon>Vitrellaceae</taxon>
        <taxon>Vitrella</taxon>
    </lineage>
</organism>
<evidence type="ECO:0000256" key="8">
    <source>
        <dbReference type="ARBA" id="ARBA00023273"/>
    </source>
</evidence>
<evidence type="ECO:0000256" key="7">
    <source>
        <dbReference type="ARBA" id="ARBA00023212"/>
    </source>
</evidence>
<comment type="subcellular location">
    <subcellularLocation>
        <location evidence="1">Cytoplasm</location>
        <location evidence="1">Cytoskeleton</location>
        <location evidence="1">Flagellum axoneme</location>
    </subcellularLocation>
    <subcellularLocation>
        <location evidence="9">Dynein axonemal particle</location>
    </subcellularLocation>
</comment>
<evidence type="ECO:0000256" key="2">
    <source>
        <dbReference type="ARBA" id="ARBA00022490"/>
    </source>
</evidence>
<dbReference type="STRING" id="1169540.A0A0G4ESC6"/>
<feature type="region of interest" description="Disordered" evidence="13">
    <location>
        <begin position="1"/>
        <end position="68"/>
    </location>
</feature>
<dbReference type="Pfam" id="PF00400">
    <property type="entry name" value="WD40"/>
    <property type="match status" value="3"/>
</dbReference>
<dbReference type="GO" id="GO:0120293">
    <property type="term" value="C:dynein axonemal particle"/>
    <property type="evidence" value="ECO:0007669"/>
    <property type="project" value="UniProtKB-SubCell"/>
</dbReference>
<dbReference type="Gene3D" id="2.130.10.10">
    <property type="entry name" value="YVTN repeat-like/Quinoprotein amine dehydrogenase"/>
    <property type="match status" value="2"/>
</dbReference>
<feature type="repeat" description="WD" evidence="12">
    <location>
        <begin position="749"/>
        <end position="784"/>
    </location>
</feature>
<evidence type="ECO:0000256" key="10">
    <source>
        <dbReference type="ARBA" id="ARBA00040002"/>
    </source>
</evidence>
<evidence type="ECO:0000313" key="14">
    <source>
        <dbReference type="EMBL" id="CEM01530.1"/>
    </source>
</evidence>
<evidence type="ECO:0000256" key="13">
    <source>
        <dbReference type="SAM" id="MobiDB-lite"/>
    </source>
</evidence>
<protein>
    <recommendedName>
        <fullName evidence="10">Dynein axonemal intermediate chain 4</fullName>
    </recommendedName>
    <alternativeName>
        <fullName evidence="11">WD repeat-containing protein 78</fullName>
    </alternativeName>
</protein>
<evidence type="ECO:0000256" key="11">
    <source>
        <dbReference type="ARBA" id="ARBA00041557"/>
    </source>
</evidence>
<keyword evidence="3 12" id="KW-0853">WD repeat</keyword>
<feature type="region of interest" description="Disordered" evidence="13">
    <location>
        <begin position="329"/>
        <end position="388"/>
    </location>
</feature>
<feature type="region of interest" description="Disordered" evidence="13">
    <location>
        <begin position="472"/>
        <end position="515"/>
    </location>
</feature>
<dbReference type="OMA" id="ECTTVAF"/>
<reference evidence="14 15" key="1">
    <citation type="submission" date="2014-11" db="EMBL/GenBank/DDBJ databases">
        <authorList>
            <person name="Zhu J."/>
            <person name="Qi W."/>
            <person name="Song R."/>
        </authorList>
    </citation>
    <scope>NUCLEOTIDE SEQUENCE [LARGE SCALE GENOMIC DNA]</scope>
</reference>
<dbReference type="Proteomes" id="UP000041254">
    <property type="component" value="Unassembled WGS sequence"/>
</dbReference>
<dbReference type="InterPro" id="IPR036322">
    <property type="entry name" value="WD40_repeat_dom_sf"/>
</dbReference>
<evidence type="ECO:0000256" key="3">
    <source>
        <dbReference type="ARBA" id="ARBA00022574"/>
    </source>
</evidence>
<dbReference type="InterPro" id="IPR019775">
    <property type="entry name" value="WD40_repeat_CS"/>
</dbReference>
<dbReference type="InterPro" id="IPR001680">
    <property type="entry name" value="WD40_rpt"/>
</dbReference>
<keyword evidence="5" id="KW-0282">Flagellum</keyword>
<name>A0A0G4ESC6_VITBC</name>